<protein>
    <submittedName>
        <fullName evidence="2">Uncharacterized protein</fullName>
    </submittedName>
</protein>
<feature type="region of interest" description="Disordered" evidence="1">
    <location>
        <begin position="1"/>
        <end position="20"/>
    </location>
</feature>
<name>A0A0A9F3Y7_ARUDO</name>
<organism evidence="2">
    <name type="scientific">Arundo donax</name>
    <name type="common">Giant reed</name>
    <name type="synonym">Donax arundinaceus</name>
    <dbReference type="NCBI Taxonomy" id="35708"/>
    <lineage>
        <taxon>Eukaryota</taxon>
        <taxon>Viridiplantae</taxon>
        <taxon>Streptophyta</taxon>
        <taxon>Embryophyta</taxon>
        <taxon>Tracheophyta</taxon>
        <taxon>Spermatophyta</taxon>
        <taxon>Magnoliopsida</taxon>
        <taxon>Liliopsida</taxon>
        <taxon>Poales</taxon>
        <taxon>Poaceae</taxon>
        <taxon>PACMAD clade</taxon>
        <taxon>Arundinoideae</taxon>
        <taxon>Arundineae</taxon>
        <taxon>Arundo</taxon>
    </lineage>
</organism>
<reference evidence="2" key="2">
    <citation type="journal article" date="2015" name="Data Brief">
        <title>Shoot transcriptome of the giant reed, Arundo donax.</title>
        <authorList>
            <person name="Barrero R.A."/>
            <person name="Guerrero F.D."/>
            <person name="Moolhuijzen P."/>
            <person name="Goolsby J.A."/>
            <person name="Tidwell J."/>
            <person name="Bellgard S.E."/>
            <person name="Bellgard M.I."/>
        </authorList>
    </citation>
    <scope>NUCLEOTIDE SEQUENCE</scope>
    <source>
        <tissue evidence="2">Shoot tissue taken approximately 20 cm above the soil surface</tissue>
    </source>
</reference>
<reference evidence="2" key="1">
    <citation type="submission" date="2014-09" db="EMBL/GenBank/DDBJ databases">
        <authorList>
            <person name="Magalhaes I.L.F."/>
            <person name="Oliveira U."/>
            <person name="Santos F.R."/>
            <person name="Vidigal T.H.D.A."/>
            <person name="Brescovit A.D."/>
            <person name="Santos A.J."/>
        </authorList>
    </citation>
    <scope>NUCLEOTIDE SEQUENCE</scope>
    <source>
        <tissue evidence="2">Shoot tissue taken approximately 20 cm above the soil surface</tissue>
    </source>
</reference>
<accession>A0A0A9F3Y7</accession>
<proteinExistence type="predicted"/>
<dbReference type="AlphaFoldDB" id="A0A0A9F3Y7"/>
<dbReference type="EMBL" id="GBRH01190859">
    <property type="protein sequence ID" value="JAE07037.1"/>
    <property type="molecule type" value="Transcribed_RNA"/>
</dbReference>
<evidence type="ECO:0000256" key="1">
    <source>
        <dbReference type="SAM" id="MobiDB-lite"/>
    </source>
</evidence>
<evidence type="ECO:0000313" key="2">
    <source>
        <dbReference type="EMBL" id="JAE07037.1"/>
    </source>
</evidence>
<sequence>MEVRRLQVAPDEQPDEVHRQLDDVHKQLAVSGEKLKQEGKQ</sequence>